<evidence type="ECO:0000313" key="4">
    <source>
        <dbReference type="WBParaSite" id="ECPE_0000987001-mRNA-1"/>
    </source>
</evidence>
<reference evidence="2 3" key="2">
    <citation type="submission" date="2018-11" db="EMBL/GenBank/DDBJ databases">
        <authorList>
            <consortium name="Pathogen Informatics"/>
        </authorList>
    </citation>
    <scope>NUCLEOTIDE SEQUENCE [LARGE SCALE GENOMIC DNA]</scope>
    <source>
        <strain evidence="2 3">Egypt</strain>
    </source>
</reference>
<evidence type="ECO:0000313" key="3">
    <source>
        <dbReference type="Proteomes" id="UP000272942"/>
    </source>
</evidence>
<name>A0A183ASA4_9TREM</name>
<organism evidence="4">
    <name type="scientific">Echinostoma caproni</name>
    <dbReference type="NCBI Taxonomy" id="27848"/>
    <lineage>
        <taxon>Eukaryota</taxon>
        <taxon>Metazoa</taxon>
        <taxon>Spiralia</taxon>
        <taxon>Lophotrochozoa</taxon>
        <taxon>Platyhelminthes</taxon>
        <taxon>Trematoda</taxon>
        <taxon>Digenea</taxon>
        <taxon>Plagiorchiida</taxon>
        <taxon>Echinostomata</taxon>
        <taxon>Echinostomatoidea</taxon>
        <taxon>Echinostomatidae</taxon>
        <taxon>Echinostoma</taxon>
    </lineage>
</organism>
<gene>
    <name evidence="2" type="ORF">ECPE_LOCUS9839</name>
</gene>
<feature type="compositionally biased region" description="Low complexity" evidence="1">
    <location>
        <begin position="250"/>
        <end position="261"/>
    </location>
</feature>
<dbReference type="Proteomes" id="UP000272942">
    <property type="component" value="Unassembled WGS sequence"/>
</dbReference>
<dbReference type="WBParaSite" id="ECPE_0000987001-mRNA-1">
    <property type="protein sequence ID" value="ECPE_0000987001-mRNA-1"/>
    <property type="gene ID" value="ECPE_0000987001"/>
</dbReference>
<feature type="region of interest" description="Disordered" evidence="1">
    <location>
        <begin position="242"/>
        <end position="261"/>
    </location>
</feature>
<evidence type="ECO:0000256" key="1">
    <source>
        <dbReference type="SAM" id="MobiDB-lite"/>
    </source>
</evidence>
<evidence type="ECO:0000313" key="2">
    <source>
        <dbReference type="EMBL" id="VDP86055.1"/>
    </source>
</evidence>
<protein>
    <submittedName>
        <fullName evidence="2 4">Uncharacterized protein</fullName>
    </submittedName>
</protein>
<dbReference type="AlphaFoldDB" id="A0A183ASA4"/>
<accession>A0A183ASA4</accession>
<proteinExistence type="predicted"/>
<reference evidence="4" key="1">
    <citation type="submission" date="2016-06" db="UniProtKB">
        <authorList>
            <consortium name="WormBaseParasite"/>
        </authorList>
    </citation>
    <scope>IDENTIFICATION</scope>
</reference>
<sequence>MWFSFSAPDNSPNDFNGAYVACLQTTRWFLVWRGQFVPSKVFAVSSPKGLKELSGLQNEARASQLLSTIQPDASFRPGKASVDLASMNTVYLYPVFLWAKFLRGVAELAELPQHTLNPSRKAGYRGGATDVSSWLMPIEPSLNSVQPEDTSLEPAQSTTDSVVSLLCQHPGRRFSNLAADRGRRLMSQGMMGLNKLGRPHRHPKRYRDINANWRAAVVSGAAGGSGGVISKFSDAFKSFLGGSGGGGTTSSGSQQSSTTSS</sequence>
<keyword evidence="3" id="KW-1185">Reference proteome</keyword>
<dbReference type="EMBL" id="UZAN01048051">
    <property type="protein sequence ID" value="VDP86055.1"/>
    <property type="molecule type" value="Genomic_DNA"/>
</dbReference>